<dbReference type="EMBL" id="JAUOZS010000001">
    <property type="protein sequence ID" value="MDT8899823.1"/>
    <property type="molecule type" value="Genomic_DNA"/>
</dbReference>
<proteinExistence type="predicted"/>
<evidence type="ECO:0000259" key="1">
    <source>
        <dbReference type="PROSITE" id="PS51340"/>
    </source>
</evidence>
<reference evidence="2 3" key="1">
    <citation type="submission" date="2023-07" db="EMBL/GenBank/DDBJ databases">
        <title>The novel representative of Negativicutes class, Anaeroselena agilis gen. nov. sp. nov.</title>
        <authorList>
            <person name="Prokofeva M.I."/>
            <person name="Elcheninov A.G."/>
            <person name="Klyukina A."/>
            <person name="Kublanov I.V."/>
            <person name="Frolov E.N."/>
            <person name="Podosokorskaya O.A."/>
        </authorList>
    </citation>
    <scope>NUCLEOTIDE SEQUENCE [LARGE SCALE GENOMIC DNA]</scope>
    <source>
        <strain evidence="2 3">4137-cl</strain>
    </source>
</reference>
<dbReference type="RefSeq" id="WP_413778390.1">
    <property type="nucleotide sequence ID" value="NZ_JAUOZS010000001.1"/>
</dbReference>
<dbReference type="Gene3D" id="2.40.33.20">
    <property type="entry name" value="PK beta-barrel domain-like"/>
    <property type="match status" value="1"/>
</dbReference>
<feature type="domain" description="MOSC" evidence="1">
    <location>
        <begin position="19"/>
        <end position="143"/>
    </location>
</feature>
<sequence>MQGKVVAVCTSANKGERKKNVGSARLVADLGLEGDAHAGFAHRQVSLLALESIDKMRQAGLDVNPGDFAENLTTEGLNLPQLPVGTRLKIGGAVLEVSQIGKECHHRCAIYYQAGDCVMPKEGIFATVVSGNTVSTGDTIEVLN</sequence>
<evidence type="ECO:0000313" key="2">
    <source>
        <dbReference type="EMBL" id="MDT8899823.1"/>
    </source>
</evidence>
<dbReference type="PANTHER" id="PTHR36930">
    <property type="entry name" value="METAL-SULFUR CLUSTER BIOSYNTHESIS PROTEINS YUAD-RELATED"/>
    <property type="match status" value="1"/>
</dbReference>
<name>A0ABU3NUD7_9FIRM</name>
<keyword evidence="3" id="KW-1185">Reference proteome</keyword>
<dbReference type="PANTHER" id="PTHR36930:SF1">
    <property type="entry name" value="MOSC DOMAIN-CONTAINING PROTEIN"/>
    <property type="match status" value="1"/>
</dbReference>
<gene>
    <name evidence="2" type="ORF">Q4T40_00985</name>
</gene>
<dbReference type="PROSITE" id="PS51340">
    <property type="entry name" value="MOSC"/>
    <property type="match status" value="1"/>
</dbReference>
<organism evidence="2 3">
    <name type="scientific">Anaeroselena agilis</name>
    <dbReference type="NCBI Taxonomy" id="3063788"/>
    <lineage>
        <taxon>Bacteria</taxon>
        <taxon>Bacillati</taxon>
        <taxon>Bacillota</taxon>
        <taxon>Negativicutes</taxon>
        <taxon>Acetonemataceae</taxon>
        <taxon>Anaeroselena</taxon>
    </lineage>
</organism>
<dbReference type="Proteomes" id="UP001254848">
    <property type="component" value="Unassembled WGS sequence"/>
</dbReference>
<comment type="caution">
    <text evidence="2">The sequence shown here is derived from an EMBL/GenBank/DDBJ whole genome shotgun (WGS) entry which is preliminary data.</text>
</comment>
<accession>A0ABU3NUD7</accession>
<dbReference type="InterPro" id="IPR005302">
    <property type="entry name" value="MoCF_Sase_C"/>
</dbReference>
<dbReference type="SUPFAM" id="SSF50800">
    <property type="entry name" value="PK beta-barrel domain-like"/>
    <property type="match status" value="1"/>
</dbReference>
<protein>
    <submittedName>
        <fullName evidence="2">MOSC domain-containing protein</fullName>
    </submittedName>
</protein>
<evidence type="ECO:0000313" key="3">
    <source>
        <dbReference type="Proteomes" id="UP001254848"/>
    </source>
</evidence>
<dbReference type="InterPro" id="IPR011037">
    <property type="entry name" value="Pyrv_Knase-like_insert_dom_sf"/>
</dbReference>
<dbReference type="Pfam" id="PF03473">
    <property type="entry name" value="MOSC"/>
    <property type="match status" value="1"/>
</dbReference>
<dbReference type="InterPro" id="IPR052716">
    <property type="entry name" value="MOSC_domain"/>
</dbReference>